<dbReference type="EMBL" id="JASNQZ010000003">
    <property type="protein sequence ID" value="KAL0958921.1"/>
    <property type="molecule type" value="Genomic_DNA"/>
</dbReference>
<keyword evidence="4" id="KW-1185">Reference proteome</keyword>
<protein>
    <recommendedName>
        <fullName evidence="5">Transmembrane protein</fullName>
    </recommendedName>
</protein>
<feature type="transmembrane region" description="Helical" evidence="1">
    <location>
        <begin position="144"/>
        <end position="168"/>
    </location>
</feature>
<gene>
    <name evidence="3" type="ORF">HGRIS_014237</name>
</gene>
<dbReference type="Proteomes" id="UP001556367">
    <property type="component" value="Unassembled WGS sequence"/>
</dbReference>
<keyword evidence="2" id="KW-0732">Signal</keyword>
<name>A0ABR3JSY5_9AGAR</name>
<keyword evidence="1" id="KW-0472">Membrane</keyword>
<accession>A0ABR3JSY5</accession>
<proteinExistence type="predicted"/>
<evidence type="ECO:0000256" key="1">
    <source>
        <dbReference type="SAM" id="Phobius"/>
    </source>
</evidence>
<evidence type="ECO:0008006" key="5">
    <source>
        <dbReference type="Google" id="ProtNLM"/>
    </source>
</evidence>
<evidence type="ECO:0000256" key="2">
    <source>
        <dbReference type="SAM" id="SignalP"/>
    </source>
</evidence>
<keyword evidence="1" id="KW-1133">Transmembrane helix</keyword>
<feature type="transmembrane region" description="Helical" evidence="1">
    <location>
        <begin position="201"/>
        <end position="224"/>
    </location>
</feature>
<organism evidence="3 4">
    <name type="scientific">Hohenbuehelia grisea</name>
    <dbReference type="NCBI Taxonomy" id="104357"/>
    <lineage>
        <taxon>Eukaryota</taxon>
        <taxon>Fungi</taxon>
        <taxon>Dikarya</taxon>
        <taxon>Basidiomycota</taxon>
        <taxon>Agaricomycotina</taxon>
        <taxon>Agaricomycetes</taxon>
        <taxon>Agaricomycetidae</taxon>
        <taxon>Agaricales</taxon>
        <taxon>Pleurotineae</taxon>
        <taxon>Pleurotaceae</taxon>
        <taxon>Hohenbuehelia</taxon>
    </lineage>
</organism>
<feature type="transmembrane region" description="Helical" evidence="1">
    <location>
        <begin position="175"/>
        <end position="195"/>
    </location>
</feature>
<evidence type="ECO:0000313" key="3">
    <source>
        <dbReference type="EMBL" id="KAL0958921.1"/>
    </source>
</evidence>
<comment type="caution">
    <text evidence="3">The sequence shown here is derived from an EMBL/GenBank/DDBJ whole genome shotgun (WGS) entry which is preliminary data.</text>
</comment>
<sequence length="230" mass="24525">MVSSVWMLLLFSTQPTLSLIAAFAFAAFVKASPMPAPEPAPVPQPATATNFATRDDVYQPLPAILQKCHEDLKPLCAELRLCVKVDGKVDLERLEKAAVKVKSVLRTTIAEANKCRGHGDILVHDGDIWTVKAVARLVCDVLELLFNAIWVVVLAACKINSIHVVLTLACSIADVVADLLIVVLLLVKGLLPAVLANIGKVAPIILCLGVPKLTITLGGLLGFAPYKLPA</sequence>
<evidence type="ECO:0000313" key="4">
    <source>
        <dbReference type="Proteomes" id="UP001556367"/>
    </source>
</evidence>
<feature type="chain" id="PRO_5046539945" description="Transmembrane protein" evidence="2">
    <location>
        <begin position="19"/>
        <end position="230"/>
    </location>
</feature>
<keyword evidence="1" id="KW-0812">Transmembrane</keyword>
<reference evidence="4" key="1">
    <citation type="submission" date="2024-06" db="EMBL/GenBank/DDBJ databases">
        <title>Multi-omics analyses provide insights into the biosynthesis of the anticancer antibiotic pleurotin in Hohenbuehelia grisea.</title>
        <authorList>
            <person name="Weaver J.A."/>
            <person name="Alberti F."/>
        </authorList>
    </citation>
    <scope>NUCLEOTIDE SEQUENCE [LARGE SCALE GENOMIC DNA]</scope>
    <source>
        <strain evidence="4">T-177</strain>
    </source>
</reference>
<feature type="signal peptide" evidence="2">
    <location>
        <begin position="1"/>
        <end position="18"/>
    </location>
</feature>